<organism evidence="1">
    <name type="scientific">Anguilla anguilla</name>
    <name type="common">European freshwater eel</name>
    <name type="synonym">Muraena anguilla</name>
    <dbReference type="NCBI Taxonomy" id="7936"/>
    <lineage>
        <taxon>Eukaryota</taxon>
        <taxon>Metazoa</taxon>
        <taxon>Chordata</taxon>
        <taxon>Craniata</taxon>
        <taxon>Vertebrata</taxon>
        <taxon>Euteleostomi</taxon>
        <taxon>Actinopterygii</taxon>
        <taxon>Neopterygii</taxon>
        <taxon>Teleostei</taxon>
        <taxon>Anguilliformes</taxon>
        <taxon>Anguillidae</taxon>
        <taxon>Anguilla</taxon>
    </lineage>
</organism>
<proteinExistence type="predicted"/>
<dbReference type="EMBL" id="GBXM01046189">
    <property type="protein sequence ID" value="JAH62388.1"/>
    <property type="molecule type" value="Transcribed_RNA"/>
</dbReference>
<evidence type="ECO:0000313" key="1">
    <source>
        <dbReference type="EMBL" id="JAH62388.1"/>
    </source>
</evidence>
<protein>
    <submittedName>
        <fullName evidence="1">Uncharacterized protein</fullName>
    </submittedName>
</protein>
<name>A0A0E9UBQ3_ANGAN</name>
<accession>A0A0E9UBQ3</accession>
<reference evidence="1" key="2">
    <citation type="journal article" date="2015" name="Fish Shellfish Immunol.">
        <title>Early steps in the European eel (Anguilla anguilla)-Vibrio vulnificus interaction in the gills: Role of the RtxA13 toxin.</title>
        <authorList>
            <person name="Callol A."/>
            <person name="Pajuelo D."/>
            <person name="Ebbesson L."/>
            <person name="Teles M."/>
            <person name="MacKenzie S."/>
            <person name="Amaro C."/>
        </authorList>
    </citation>
    <scope>NUCLEOTIDE SEQUENCE</scope>
</reference>
<dbReference type="AlphaFoldDB" id="A0A0E9UBQ3"/>
<reference evidence="1" key="1">
    <citation type="submission" date="2014-11" db="EMBL/GenBank/DDBJ databases">
        <authorList>
            <person name="Amaro Gonzalez C."/>
        </authorList>
    </citation>
    <scope>NUCLEOTIDE SEQUENCE</scope>
</reference>
<sequence length="26" mass="3238">MYHWNIISWSTKVIECNIYTEVCKYL</sequence>